<dbReference type="PANTHER" id="PTHR43782:SF3">
    <property type="entry name" value="ARGINASE"/>
    <property type="match status" value="1"/>
</dbReference>
<keyword evidence="2" id="KW-0378">Hydrolase</keyword>
<keyword evidence="1" id="KW-0479">Metal-binding</keyword>
<evidence type="ECO:0000256" key="2">
    <source>
        <dbReference type="ARBA" id="ARBA00022801"/>
    </source>
</evidence>
<protein>
    <submittedName>
        <fullName evidence="6">Arginase family protein</fullName>
    </submittedName>
</protein>
<dbReference type="SUPFAM" id="SSF52768">
    <property type="entry name" value="Arginase/deacetylase"/>
    <property type="match status" value="1"/>
</dbReference>
<evidence type="ECO:0000256" key="3">
    <source>
        <dbReference type="ARBA" id="ARBA00023211"/>
    </source>
</evidence>
<evidence type="ECO:0000256" key="1">
    <source>
        <dbReference type="ARBA" id="ARBA00022723"/>
    </source>
</evidence>
<dbReference type="Gene3D" id="3.40.800.10">
    <property type="entry name" value="Ureohydrolase domain"/>
    <property type="match status" value="1"/>
</dbReference>
<dbReference type="RefSeq" id="WP_268917135.1">
    <property type="nucleotide sequence ID" value="NZ_JAPTMY010000009.1"/>
</dbReference>
<name>A0ABT4I765_9ACTO</name>
<evidence type="ECO:0000256" key="4">
    <source>
        <dbReference type="PROSITE-ProRule" id="PRU00742"/>
    </source>
</evidence>
<keyword evidence="7" id="KW-1185">Reference proteome</keyword>
<dbReference type="CDD" id="cd09999">
    <property type="entry name" value="Arginase-like_1"/>
    <property type="match status" value="1"/>
</dbReference>
<keyword evidence="3" id="KW-0464">Manganese</keyword>
<evidence type="ECO:0000256" key="5">
    <source>
        <dbReference type="SAM" id="MobiDB-lite"/>
    </source>
</evidence>
<dbReference type="PROSITE" id="PS51409">
    <property type="entry name" value="ARGINASE_2"/>
    <property type="match status" value="1"/>
</dbReference>
<reference evidence="6" key="1">
    <citation type="submission" date="2022-10" db="EMBL/GenBank/DDBJ databases">
        <title>Genome sequence of Actinomyces israelii ATCC 10048.</title>
        <authorList>
            <person name="Watt R.M."/>
            <person name="Tong W.M."/>
        </authorList>
    </citation>
    <scope>NUCLEOTIDE SEQUENCE</scope>
    <source>
        <strain evidence="6">ATCC 10048</strain>
    </source>
</reference>
<feature type="region of interest" description="Disordered" evidence="5">
    <location>
        <begin position="1"/>
        <end position="26"/>
    </location>
</feature>
<dbReference type="Pfam" id="PF00491">
    <property type="entry name" value="Arginase"/>
    <property type="match status" value="1"/>
</dbReference>
<dbReference type="Proteomes" id="UP001072034">
    <property type="component" value="Unassembled WGS sequence"/>
</dbReference>
<comment type="similarity">
    <text evidence="4">Belongs to the arginase family.</text>
</comment>
<evidence type="ECO:0000313" key="7">
    <source>
        <dbReference type="Proteomes" id="UP001072034"/>
    </source>
</evidence>
<comment type="caution">
    <text evidence="6">The sequence shown here is derived from an EMBL/GenBank/DDBJ whole genome shotgun (WGS) entry which is preliminary data.</text>
</comment>
<proteinExistence type="inferred from homology"/>
<dbReference type="PANTHER" id="PTHR43782">
    <property type="entry name" value="ARGINASE"/>
    <property type="match status" value="1"/>
</dbReference>
<gene>
    <name evidence="6" type="ORF">OHJ16_05945</name>
</gene>
<dbReference type="InterPro" id="IPR023696">
    <property type="entry name" value="Ureohydrolase_dom_sf"/>
</dbReference>
<dbReference type="InterPro" id="IPR006035">
    <property type="entry name" value="Ureohydrolase"/>
</dbReference>
<dbReference type="EMBL" id="JAPTMY010000009">
    <property type="protein sequence ID" value="MCZ0857582.1"/>
    <property type="molecule type" value="Genomic_DNA"/>
</dbReference>
<sequence length="335" mass="34639">MGNDAEPTASTEPTEPTEPAASASPIIPGFLPSYPAATDPTALRLIWPQWQGAGYDNAGLLVPELPVQVARRGYVAGARALAAMLPPSGGPTEIVPVSLEELAGPDGAEGSTGGIESRSAVLAGIDAALDRIRAHPEARRILTIGGDCSVSVAPFAHLAAQYREDLAVVWVDSHPDTDTPDTGYDGYHAMAVTALAGKGDPEVLEHLPAAIDPSRIALAGLHDWVDDAYAHVAQWGLAVFGPEDLRADSGALIDWFRSTGASRLAIHLDVDTIDSDELPLGLGLIPGGLSAAQAHRLVADLGEAGDVVGLTIAEFLPRRLLALGAVLADLPLVNG</sequence>
<organism evidence="6 7">
    <name type="scientific">Actinomyces israelii</name>
    <dbReference type="NCBI Taxonomy" id="1659"/>
    <lineage>
        <taxon>Bacteria</taxon>
        <taxon>Bacillati</taxon>
        <taxon>Actinomycetota</taxon>
        <taxon>Actinomycetes</taxon>
        <taxon>Actinomycetales</taxon>
        <taxon>Actinomycetaceae</taxon>
        <taxon>Actinomyces</taxon>
    </lineage>
</organism>
<dbReference type="PRINTS" id="PR00116">
    <property type="entry name" value="ARGINASE"/>
</dbReference>
<evidence type="ECO:0000313" key="6">
    <source>
        <dbReference type="EMBL" id="MCZ0857582.1"/>
    </source>
</evidence>
<feature type="compositionally biased region" description="Low complexity" evidence="5">
    <location>
        <begin position="1"/>
        <end position="25"/>
    </location>
</feature>
<accession>A0ABT4I765</accession>